<dbReference type="GeneID" id="115875899"/>
<dbReference type="InterPro" id="IPR008139">
    <property type="entry name" value="SaposinB_dom"/>
</dbReference>
<evidence type="ECO:0000313" key="18">
    <source>
        <dbReference type="RefSeq" id="XP_030747324.1"/>
    </source>
</evidence>
<evidence type="ECO:0000256" key="5">
    <source>
        <dbReference type="ARBA" id="ARBA00022729"/>
    </source>
</evidence>
<keyword evidence="17" id="KW-1185">Reference proteome</keyword>
<dbReference type="PANTHER" id="PTHR10340:SF34">
    <property type="entry name" value="SPHINGOMYELIN PHOSPHODIESTERASE"/>
    <property type="match status" value="1"/>
</dbReference>
<feature type="binding site" evidence="13">
    <location>
        <position position="215"/>
    </location>
    <ligand>
        <name>Zn(2+)</name>
        <dbReference type="ChEBI" id="CHEBI:29105"/>
        <label>1</label>
    </ligand>
</feature>
<dbReference type="InterPro" id="IPR004843">
    <property type="entry name" value="Calcineurin-like_PHP"/>
</dbReference>
<dbReference type="InterPro" id="IPR011001">
    <property type="entry name" value="Saposin-like"/>
</dbReference>
<dbReference type="FunFam" id="3.60.21.10:FF:000077">
    <property type="entry name" value="Sphingomyelin phosphodiesterase"/>
    <property type="match status" value="1"/>
</dbReference>
<dbReference type="RefSeq" id="XP_030747324.1">
    <property type="nucleotide sequence ID" value="XM_030891464.1"/>
</dbReference>
<comment type="cofactor">
    <cofactor evidence="13">
        <name>Zn(2+)</name>
        <dbReference type="ChEBI" id="CHEBI:29105"/>
    </cofactor>
    <text evidence="13">Binds 2 Zn(2+) ions per subunit.</text>
</comment>
<evidence type="ECO:0000256" key="10">
    <source>
        <dbReference type="ARBA" id="ARBA00023295"/>
    </source>
</evidence>
<dbReference type="Proteomes" id="UP000504635">
    <property type="component" value="Unplaced"/>
</dbReference>
<evidence type="ECO:0000256" key="14">
    <source>
        <dbReference type="PIRSR" id="PIRSR000948-2"/>
    </source>
</evidence>
<feature type="disulfide bond" evidence="14">
    <location>
        <begin position="230"/>
        <end position="235"/>
    </location>
</feature>
<keyword evidence="8 14" id="KW-1015">Disulfide bond</keyword>
<keyword evidence="5 15" id="KW-0732">Signal</keyword>
<dbReference type="OrthoDB" id="282973at2759"/>
<dbReference type="GO" id="GO:0061750">
    <property type="term" value="F:acid sphingomyelin phosphodiesterase activity"/>
    <property type="evidence" value="ECO:0007669"/>
    <property type="project" value="TreeGrafter"/>
</dbReference>
<feature type="disulfide bond" evidence="14">
    <location>
        <begin position="101"/>
        <end position="174"/>
    </location>
</feature>
<comment type="subcellular location">
    <subcellularLocation>
        <location evidence="1">Secreted</location>
    </subcellularLocation>
</comment>
<dbReference type="PROSITE" id="PS50015">
    <property type="entry name" value="SAP_B"/>
    <property type="match status" value="1"/>
</dbReference>
<evidence type="ECO:0000256" key="7">
    <source>
        <dbReference type="ARBA" id="ARBA00022833"/>
    </source>
</evidence>
<evidence type="ECO:0000259" key="16">
    <source>
        <dbReference type="PROSITE" id="PS50015"/>
    </source>
</evidence>
<dbReference type="InterPro" id="IPR045473">
    <property type="entry name" value="ASM_C"/>
</dbReference>
<evidence type="ECO:0000256" key="3">
    <source>
        <dbReference type="ARBA" id="ARBA00022525"/>
    </source>
</evidence>
<evidence type="ECO:0000256" key="2">
    <source>
        <dbReference type="ARBA" id="ARBA00008234"/>
    </source>
</evidence>
<feature type="domain" description="Saposin B-type" evidence="16">
    <location>
        <begin position="97"/>
        <end position="178"/>
    </location>
</feature>
<feature type="binding site" evidence="13">
    <location>
        <position position="437"/>
    </location>
    <ligand>
        <name>Zn(2+)</name>
        <dbReference type="ChEBI" id="CHEBI:29105"/>
        <label>2</label>
    </ligand>
</feature>
<sequence>MDIIFVLIAFCVFKNAEQAPLQETPPFEFDDGWNYKLPPHTSPLLKGSEKHFLKPHYTYGKDLKVEGLNDNDDRNSKATEFRKIIAFGSDSRDIIGLNVTCPVCETAAQFLKNQLTAGVPFDMIKQYFVLICAGFTDMEVCSGLFDSYGPELLPVLAIISDARDACKLLLGESCENSETPNHEWTVELPDNKPEIKEPQLPKAGKPVFKVLQLSDTHYDPDYVVGSVVNCQEPLCCRSHSTPKEDEERISAGRWGSYQKCDAPRSLLENMLNHIALEHPDVDYIIWTGDLPPHDVWKQTKQSNLDVIKDSVEMIFKMFPDKPVFPAIGNHESAPAGNFPPPWMQDESHSISWLYEELANHWLKWLPSSTGNTLQHGAFYSVLLRPGFRLISLNTNYCYSLSWWLFVNGTDPASELKWLVNELQLAENNNEKVHIIGHVAPGSEDCLKAWSRNFHDIVNRYESTITGLFYGHSHADEFEVFYDKKNRSRPTAVAYLGPSVTSFTNYNPAYRIYYVDGDHNETTREILDHETWTMDLADANENENPPNWFRLYSAKEAYEMPNLRPKYWDKLIKDMEQNSNLFQQFYRNYYRQSPTTPWCDAECKHKIICDLKCAKSQSRHELCEQISR</sequence>
<dbReference type="GO" id="GO:0016798">
    <property type="term" value="F:hydrolase activity, acting on glycosyl bonds"/>
    <property type="evidence" value="ECO:0007669"/>
    <property type="project" value="UniProtKB-KW"/>
</dbReference>
<keyword evidence="9" id="KW-0325">Glycoprotein</keyword>
<dbReference type="GO" id="GO:0005764">
    <property type="term" value="C:lysosome"/>
    <property type="evidence" value="ECO:0007669"/>
    <property type="project" value="TreeGrafter"/>
</dbReference>
<evidence type="ECO:0000256" key="12">
    <source>
        <dbReference type="PIRNR" id="PIRNR000948"/>
    </source>
</evidence>
<feature type="disulfide bond" evidence="14">
    <location>
        <begin position="608"/>
        <end position="622"/>
    </location>
</feature>
<dbReference type="InterPro" id="IPR011160">
    <property type="entry name" value="Sphingomy_PDE"/>
</dbReference>
<comment type="catalytic activity">
    <reaction evidence="11">
        <text>a sphingomyelin + H2O = phosphocholine + an N-acylsphing-4-enine + H(+)</text>
        <dbReference type="Rhea" id="RHEA:19253"/>
        <dbReference type="ChEBI" id="CHEBI:15377"/>
        <dbReference type="ChEBI" id="CHEBI:15378"/>
        <dbReference type="ChEBI" id="CHEBI:17636"/>
        <dbReference type="ChEBI" id="CHEBI:52639"/>
        <dbReference type="ChEBI" id="CHEBI:295975"/>
        <dbReference type="EC" id="3.1.4.12"/>
    </reaction>
    <physiologicalReaction direction="left-to-right" evidence="11">
        <dbReference type="Rhea" id="RHEA:19254"/>
    </physiologicalReaction>
</comment>
<dbReference type="PIRSF" id="PIRSF000948">
    <property type="entry name" value="Sphingomy_PDE"/>
    <property type="match status" value="1"/>
</dbReference>
<dbReference type="GO" id="GO:0006685">
    <property type="term" value="P:sphingomyelin catabolic process"/>
    <property type="evidence" value="ECO:0007669"/>
    <property type="project" value="UniProtKB-UniRule"/>
</dbReference>
<evidence type="ECO:0000256" key="1">
    <source>
        <dbReference type="ARBA" id="ARBA00004613"/>
    </source>
</evidence>
<name>A0A6J2X8Y8_SITOR</name>
<dbReference type="PANTHER" id="PTHR10340">
    <property type="entry name" value="SPHINGOMYELIN PHOSPHODIESTERASE"/>
    <property type="match status" value="1"/>
</dbReference>
<comment type="function">
    <text evidence="12">Converts sphingomyelin to ceramide.</text>
</comment>
<feature type="disulfide bond" evidence="14">
    <location>
        <begin position="132"/>
        <end position="141"/>
    </location>
</feature>
<keyword evidence="4 13" id="KW-0479">Metal-binding</keyword>
<evidence type="ECO:0000256" key="9">
    <source>
        <dbReference type="ARBA" id="ARBA00023180"/>
    </source>
</evidence>
<feature type="disulfide bond" evidence="14">
    <location>
        <begin position="236"/>
        <end position="260"/>
    </location>
</feature>
<dbReference type="GO" id="GO:0016020">
    <property type="term" value="C:membrane"/>
    <property type="evidence" value="ECO:0007669"/>
    <property type="project" value="GOC"/>
</dbReference>
<feature type="binding site" evidence="13">
    <location>
        <position position="473"/>
    </location>
    <ligand>
        <name>Zn(2+)</name>
        <dbReference type="ChEBI" id="CHEBI:29105"/>
        <label>1</label>
    </ligand>
</feature>
<evidence type="ECO:0000256" key="11">
    <source>
        <dbReference type="ARBA" id="ARBA00047268"/>
    </source>
</evidence>
<organism evidence="17 18">
    <name type="scientific">Sitophilus oryzae</name>
    <name type="common">Rice weevil</name>
    <name type="synonym">Curculio oryzae</name>
    <dbReference type="NCBI Taxonomy" id="7048"/>
    <lineage>
        <taxon>Eukaryota</taxon>
        <taxon>Metazoa</taxon>
        <taxon>Ecdysozoa</taxon>
        <taxon>Arthropoda</taxon>
        <taxon>Hexapoda</taxon>
        <taxon>Insecta</taxon>
        <taxon>Pterygota</taxon>
        <taxon>Neoptera</taxon>
        <taxon>Endopterygota</taxon>
        <taxon>Coleoptera</taxon>
        <taxon>Polyphaga</taxon>
        <taxon>Cucujiformia</taxon>
        <taxon>Curculionidae</taxon>
        <taxon>Dryophthorinae</taxon>
        <taxon>Sitophilus</taxon>
    </lineage>
</organism>
<dbReference type="InterPro" id="IPR041805">
    <property type="entry name" value="ASMase/PPN1_MPP"/>
</dbReference>
<accession>A0A6J2X8Y8</accession>
<feature type="disulfide bond" evidence="14">
    <location>
        <begin position="104"/>
        <end position="166"/>
    </location>
</feature>
<feature type="disulfide bond" evidence="14">
    <location>
        <begin position="397"/>
        <end position="445"/>
    </location>
</feature>
<proteinExistence type="inferred from homology"/>
<keyword evidence="10 12" id="KW-0326">Glycosidase</keyword>
<dbReference type="GO" id="GO:0046872">
    <property type="term" value="F:metal ion binding"/>
    <property type="evidence" value="ECO:0007669"/>
    <property type="project" value="UniProtKB-KW"/>
</dbReference>
<keyword evidence="7 13" id="KW-0862">Zinc</keyword>
<evidence type="ECO:0000256" key="4">
    <source>
        <dbReference type="ARBA" id="ARBA00022723"/>
    </source>
</evidence>
<feature type="disulfide bond" evidence="14">
    <location>
        <begin position="598"/>
        <end position="602"/>
    </location>
</feature>
<keyword evidence="6 12" id="KW-0378">Hydrolase</keyword>
<feature type="chain" id="PRO_5027020198" description="Sphingomyelin phosphodiesterase" evidence="15">
    <location>
        <begin position="19"/>
        <end position="627"/>
    </location>
</feature>
<feature type="binding site" evidence="13">
    <location>
        <position position="289"/>
    </location>
    <ligand>
        <name>Zn(2+)</name>
        <dbReference type="ChEBI" id="CHEBI:29105"/>
        <label>1</label>
    </ligand>
</feature>
<protein>
    <recommendedName>
        <fullName evidence="12">Sphingomyelin phosphodiesterase</fullName>
        <ecNumber evidence="12">3.1.4.12</ecNumber>
    </recommendedName>
</protein>
<dbReference type="InParanoid" id="A0A6J2X8Y8"/>
<dbReference type="CDD" id="cd00842">
    <property type="entry name" value="MPP_ASMase"/>
    <property type="match status" value="1"/>
</dbReference>
<comment type="similarity">
    <text evidence="2 12">Belongs to the acid sphingomyelinase family.</text>
</comment>
<dbReference type="Gene3D" id="3.60.21.10">
    <property type="match status" value="1"/>
</dbReference>
<feature type="binding site" evidence="13">
    <location>
        <position position="217"/>
    </location>
    <ligand>
        <name>Zn(2+)</name>
        <dbReference type="ChEBI" id="CHEBI:29105"/>
        <label>1</label>
    </ligand>
</feature>
<dbReference type="GO" id="GO:0005615">
    <property type="term" value="C:extracellular space"/>
    <property type="evidence" value="ECO:0007669"/>
    <property type="project" value="TreeGrafter"/>
</dbReference>
<dbReference type="EC" id="3.1.4.12" evidence="12"/>
<dbReference type="KEGG" id="soy:115875899"/>
<dbReference type="AlphaFoldDB" id="A0A6J2X8Y8"/>
<gene>
    <name evidence="18" type="primary">LOC115875899</name>
</gene>
<feature type="binding site" evidence="13">
    <location>
        <position position="289"/>
    </location>
    <ligand>
        <name>Zn(2+)</name>
        <dbReference type="ChEBI" id="CHEBI:29105"/>
        <label>2</label>
    </ligand>
</feature>
<dbReference type="Pfam" id="PF00149">
    <property type="entry name" value="Metallophos"/>
    <property type="match status" value="1"/>
</dbReference>
<evidence type="ECO:0000256" key="8">
    <source>
        <dbReference type="ARBA" id="ARBA00023157"/>
    </source>
</evidence>
<dbReference type="InterPro" id="IPR029052">
    <property type="entry name" value="Metallo-depent_PP-like"/>
</dbReference>
<feature type="binding site" evidence="13">
    <location>
        <position position="329"/>
    </location>
    <ligand>
        <name>Zn(2+)</name>
        <dbReference type="ChEBI" id="CHEBI:29105"/>
        <label>2</label>
    </ligand>
</feature>
<evidence type="ECO:0000256" key="6">
    <source>
        <dbReference type="ARBA" id="ARBA00022801"/>
    </source>
</evidence>
<evidence type="ECO:0000256" key="13">
    <source>
        <dbReference type="PIRSR" id="PIRSR000948-1"/>
    </source>
</evidence>
<evidence type="ECO:0000313" key="17">
    <source>
        <dbReference type="Proteomes" id="UP000504635"/>
    </source>
</evidence>
<dbReference type="GO" id="GO:0046513">
    <property type="term" value="P:ceramide biosynthetic process"/>
    <property type="evidence" value="ECO:0007669"/>
    <property type="project" value="TreeGrafter"/>
</dbReference>
<evidence type="ECO:0000256" key="15">
    <source>
        <dbReference type="SAM" id="SignalP"/>
    </source>
</evidence>
<reference evidence="18" key="1">
    <citation type="submission" date="2025-08" db="UniProtKB">
        <authorList>
            <consortium name="RefSeq"/>
        </authorList>
    </citation>
    <scope>IDENTIFICATION</scope>
    <source>
        <tissue evidence="18">Gonads</tissue>
    </source>
</reference>
<dbReference type="SUPFAM" id="SSF47862">
    <property type="entry name" value="Saposin"/>
    <property type="match status" value="1"/>
</dbReference>
<keyword evidence="3" id="KW-0964">Secreted</keyword>
<dbReference type="SUPFAM" id="SSF56300">
    <property type="entry name" value="Metallo-dependent phosphatases"/>
    <property type="match status" value="1"/>
</dbReference>
<feature type="binding site" evidence="13">
    <location>
        <position position="471"/>
    </location>
    <ligand>
        <name>Zn(2+)</name>
        <dbReference type="ChEBI" id="CHEBI:29105"/>
        <label>2</label>
    </ligand>
</feature>
<dbReference type="Pfam" id="PF19272">
    <property type="entry name" value="ASMase_C"/>
    <property type="match status" value="1"/>
</dbReference>
<feature type="signal peptide" evidence="15">
    <location>
        <begin position="1"/>
        <end position="18"/>
    </location>
</feature>